<feature type="coiled-coil region" evidence="5">
    <location>
        <begin position="20"/>
        <end position="54"/>
    </location>
</feature>
<dbReference type="GO" id="GO:0005737">
    <property type="term" value="C:cytoplasm"/>
    <property type="evidence" value="ECO:0007669"/>
    <property type="project" value="TreeGrafter"/>
</dbReference>
<sequence length="137" mass="15757">MASNKSTVRPDSEVHITFEEQQKINKFARLNAELDELKEELSSKLNDQKNLEEAIEAVDEIELLGEIEEIPYVMGEIFLLQNPESTKDKLAEAKERMEKDLDGIKIKMDSVKDLMSDLRTHLYAKFGDNINLEAEED</sequence>
<organism evidence="6 7">
    <name type="scientific">Cloeon dipterum</name>
    <dbReference type="NCBI Taxonomy" id="197152"/>
    <lineage>
        <taxon>Eukaryota</taxon>
        <taxon>Metazoa</taxon>
        <taxon>Ecdysozoa</taxon>
        <taxon>Arthropoda</taxon>
        <taxon>Hexapoda</taxon>
        <taxon>Insecta</taxon>
        <taxon>Pterygota</taxon>
        <taxon>Palaeoptera</taxon>
        <taxon>Ephemeroptera</taxon>
        <taxon>Pisciforma</taxon>
        <taxon>Baetidae</taxon>
        <taxon>Cloeon</taxon>
    </lineage>
</organism>
<accession>A0A8S1D3J4</accession>
<name>A0A8S1D3J4_9INSE</name>
<dbReference type="InterPro" id="IPR016661">
    <property type="entry name" value="PFDN4"/>
</dbReference>
<evidence type="ECO:0000256" key="5">
    <source>
        <dbReference type="SAM" id="Coils"/>
    </source>
</evidence>
<dbReference type="Pfam" id="PF01920">
    <property type="entry name" value="Prefoldin_2"/>
    <property type="match status" value="1"/>
</dbReference>
<comment type="function">
    <text evidence="4">Binds specifically to cytosolic chaperonin (c-CPN) and transfers target proteins to it. Binds to nascent polypeptide chain and promotes folding in an environment in which there are many competing pathways for nonnative proteins.</text>
</comment>
<dbReference type="SUPFAM" id="SSF46579">
    <property type="entry name" value="Prefoldin"/>
    <property type="match status" value="1"/>
</dbReference>
<dbReference type="PIRSF" id="PIRSF016477">
    <property type="entry name" value="Prefoldin_subunit_4"/>
    <property type="match status" value="1"/>
</dbReference>
<dbReference type="InterPro" id="IPR009053">
    <property type="entry name" value="Prefoldin"/>
</dbReference>
<evidence type="ECO:0000313" key="6">
    <source>
        <dbReference type="EMBL" id="CAB3372396.1"/>
    </source>
</evidence>
<keyword evidence="5" id="KW-0175">Coiled coil</keyword>
<gene>
    <name evidence="6" type="ORF">CLODIP_2_CD10173</name>
</gene>
<keyword evidence="3 4" id="KW-0143">Chaperone</keyword>
<evidence type="ECO:0000256" key="3">
    <source>
        <dbReference type="ARBA" id="ARBA00023186"/>
    </source>
</evidence>
<dbReference type="Gene3D" id="1.10.287.370">
    <property type="match status" value="1"/>
</dbReference>
<keyword evidence="7" id="KW-1185">Reference proteome</keyword>
<dbReference type="AlphaFoldDB" id="A0A8S1D3J4"/>
<evidence type="ECO:0000313" key="7">
    <source>
        <dbReference type="Proteomes" id="UP000494165"/>
    </source>
</evidence>
<dbReference type="EMBL" id="CADEPI010000072">
    <property type="protein sequence ID" value="CAB3372396.1"/>
    <property type="molecule type" value="Genomic_DNA"/>
</dbReference>
<comment type="caution">
    <text evidence="6">The sequence shown here is derived from an EMBL/GenBank/DDBJ whole genome shotgun (WGS) entry which is preliminary data.</text>
</comment>
<dbReference type="GO" id="GO:0051082">
    <property type="term" value="F:unfolded protein binding"/>
    <property type="evidence" value="ECO:0007669"/>
    <property type="project" value="InterPro"/>
</dbReference>
<proteinExistence type="inferred from homology"/>
<comment type="subunit">
    <text evidence="2 4">Heterohexamer of two PFD-alpha type and four PFD-beta type subunits.</text>
</comment>
<dbReference type="PANTHER" id="PTHR21100">
    <property type="entry name" value="PREFOLDIN SUBUNIT 4"/>
    <property type="match status" value="1"/>
</dbReference>
<evidence type="ECO:0000256" key="4">
    <source>
        <dbReference type="PIRNR" id="PIRNR016477"/>
    </source>
</evidence>
<comment type="similarity">
    <text evidence="1 4">Belongs to the prefoldin subunit beta family.</text>
</comment>
<dbReference type="GO" id="GO:0006457">
    <property type="term" value="P:protein folding"/>
    <property type="evidence" value="ECO:0007669"/>
    <property type="project" value="UniProtKB-UniRule"/>
</dbReference>
<protein>
    <recommendedName>
        <fullName evidence="4">Prefoldin subunit 4</fullName>
    </recommendedName>
</protein>
<dbReference type="PANTHER" id="PTHR21100:SF9">
    <property type="entry name" value="PREFOLDIN SUBUNIT 4"/>
    <property type="match status" value="1"/>
</dbReference>
<dbReference type="InterPro" id="IPR002777">
    <property type="entry name" value="PFD_beta-like"/>
</dbReference>
<feature type="coiled-coil region" evidence="5">
    <location>
        <begin position="87"/>
        <end position="114"/>
    </location>
</feature>
<dbReference type="Proteomes" id="UP000494165">
    <property type="component" value="Unassembled WGS sequence"/>
</dbReference>
<reference evidence="6 7" key="1">
    <citation type="submission" date="2020-04" db="EMBL/GenBank/DDBJ databases">
        <authorList>
            <person name="Alioto T."/>
            <person name="Alioto T."/>
            <person name="Gomez Garrido J."/>
        </authorList>
    </citation>
    <scope>NUCLEOTIDE SEQUENCE [LARGE SCALE GENOMIC DNA]</scope>
</reference>
<dbReference type="GO" id="GO:0016272">
    <property type="term" value="C:prefoldin complex"/>
    <property type="evidence" value="ECO:0007669"/>
    <property type="project" value="UniProtKB-UniRule"/>
</dbReference>
<dbReference type="OrthoDB" id="10250441at2759"/>
<evidence type="ECO:0000256" key="1">
    <source>
        <dbReference type="ARBA" id="ARBA00008045"/>
    </source>
</evidence>
<evidence type="ECO:0000256" key="2">
    <source>
        <dbReference type="ARBA" id="ARBA00011695"/>
    </source>
</evidence>